<dbReference type="InterPro" id="IPR019492">
    <property type="entry name" value="Cyclo-malto-dextrinase_C"/>
</dbReference>
<dbReference type="Proteomes" id="UP000463337">
    <property type="component" value="Unassembled WGS sequence"/>
</dbReference>
<dbReference type="Gene3D" id="3.20.20.80">
    <property type="entry name" value="Glycosidases"/>
    <property type="match status" value="1"/>
</dbReference>
<dbReference type="Pfam" id="PF00128">
    <property type="entry name" value="Alpha-amylase"/>
    <property type="match status" value="1"/>
</dbReference>
<dbReference type="Gene3D" id="2.60.40.10">
    <property type="entry name" value="Immunoglobulins"/>
    <property type="match status" value="1"/>
</dbReference>
<dbReference type="RefSeq" id="WP_005864194.1">
    <property type="nucleotide sequence ID" value="NZ_AP019729.1"/>
</dbReference>
<evidence type="ECO:0000313" key="14">
    <source>
        <dbReference type="Proteomes" id="UP000284660"/>
    </source>
</evidence>
<evidence type="ECO:0000313" key="4">
    <source>
        <dbReference type="EMBL" id="CUN31818.1"/>
    </source>
</evidence>
<evidence type="ECO:0000256" key="1">
    <source>
        <dbReference type="ARBA" id="ARBA00022801"/>
    </source>
</evidence>
<dbReference type="GO" id="GO:0005975">
    <property type="term" value="P:carbohydrate metabolic process"/>
    <property type="evidence" value="ECO:0007669"/>
    <property type="project" value="InterPro"/>
</dbReference>
<evidence type="ECO:0000313" key="13">
    <source>
        <dbReference type="Proteomes" id="UP000195950"/>
    </source>
</evidence>
<evidence type="ECO:0000313" key="9">
    <source>
        <dbReference type="EMBL" id="OUP17100.1"/>
    </source>
</evidence>
<dbReference type="EMBL" id="QSJN01000012">
    <property type="protein sequence ID" value="RHD72164.1"/>
    <property type="molecule type" value="Genomic_DNA"/>
</dbReference>
<dbReference type="OMA" id="IWWQVYP"/>
<reference evidence="10 14" key="4">
    <citation type="submission" date="2018-08" db="EMBL/GenBank/DDBJ databases">
        <title>A genome reference for cultivated species of the human gut microbiota.</title>
        <authorList>
            <person name="Zou Y."/>
            <person name="Xue W."/>
            <person name="Luo G."/>
        </authorList>
    </citation>
    <scope>NUCLEOTIDE SEQUENCE [LARGE SCALE GENOMIC DNA]</scope>
    <source>
        <strain evidence="10 14">AM30-4</strain>
    </source>
</reference>
<organism evidence="4 12">
    <name type="scientific">Parabacteroides distasonis</name>
    <dbReference type="NCBI Taxonomy" id="823"/>
    <lineage>
        <taxon>Bacteria</taxon>
        <taxon>Pseudomonadati</taxon>
        <taxon>Bacteroidota</taxon>
        <taxon>Bacteroidia</taxon>
        <taxon>Bacteroidales</taxon>
        <taxon>Tannerellaceae</taxon>
        <taxon>Parabacteroides</taxon>
    </lineage>
</organism>
<dbReference type="EMBL" id="CYXP01000010">
    <property type="protein sequence ID" value="CUN31818.1"/>
    <property type="molecule type" value="Genomic_DNA"/>
</dbReference>
<reference evidence="11 12" key="1">
    <citation type="submission" date="2015-09" db="EMBL/GenBank/DDBJ databases">
        <authorList>
            <consortium name="Pathogen Informatics"/>
        </authorList>
    </citation>
    <scope>NUCLEOTIDE SEQUENCE [LARGE SCALE GENOMIC DNA]</scope>
    <source>
        <strain evidence="4 12">2789STDY5608872</strain>
        <strain evidence="5 11">2789STDY5834948</strain>
    </source>
</reference>
<evidence type="ECO:0000313" key="15">
    <source>
        <dbReference type="Proteomes" id="UP000450599"/>
    </source>
</evidence>
<evidence type="ECO:0000313" key="8">
    <source>
        <dbReference type="EMBL" id="MRZ06720.1"/>
    </source>
</evidence>
<keyword evidence="1 4" id="KW-0378">Hydrolase</keyword>
<dbReference type="EC" id="3.2.1.135" evidence="4"/>
<dbReference type="Proteomes" id="UP000450599">
    <property type="component" value="Unassembled WGS sequence"/>
</dbReference>
<dbReference type="EMBL" id="WKMW01000010">
    <property type="protein sequence ID" value="MRY84815.1"/>
    <property type="molecule type" value="Genomic_DNA"/>
</dbReference>
<sequence>MIRKIIIFTSFLLFVLGTVAAQTINKVEPLFWWAGMRNPELQLMVYGDHISEYHPVINEPGVYLKSCVTVDSPNYLILYLDLSQAHSGTFDITFVNGEKKFVYAYELKERKESTDDIQGYDSSDVLYLIMPDRFANGDQSNDQISMSTEYVMDRSKPGARHGGDLKGIEDHLDYFVDLGVTAIWLNPVLENDGKGGSYHGYFSTDMFHVDRRLGSNEDYLRLINKAHQKGLRVVMDMIFNHIGANHPWVLDVPSKDWFNVSPSKRGNHAKAIFYDNYASTYDSEVMKYAGFGIDLNQANPHVGKYLIQNSIWWIEYARIDAIRQDTYPYSDFDMMREWNIQIMNEYPQFNIVGEIWTNYTIGTAWWQKGCKLNFGKDTELKSVMDFTLMSIASDIFNDKSSPEGRLDKIYDHLCYDFVYPDIKNVLRFLDNHDTDRFLRSEPKDLDGYKQGVAFLLTIPGTPQLYYGHELLMSGTKSRPGGDGNIRLDVPGGWPGDSQNWFTREGRSDLQNKAWDYLQTLLKWRKGNKIISEGNMKHYMPQLGVYVYERYLEGKSVMVIINGANHEVDLPLARYKESLKEGIEGKDIITKRTILFKDSLKLASKEVLVVEMN</sequence>
<dbReference type="SUPFAM" id="SSF81296">
    <property type="entry name" value="E set domains"/>
    <property type="match status" value="1"/>
</dbReference>
<evidence type="ECO:0000313" key="16">
    <source>
        <dbReference type="Proteomes" id="UP000463337"/>
    </source>
</evidence>
<dbReference type="SMART" id="SM00642">
    <property type="entry name" value="Aamy"/>
    <property type="match status" value="1"/>
</dbReference>
<dbReference type="EMBL" id="CZBM01000009">
    <property type="protein sequence ID" value="CUQ36232.1"/>
    <property type="molecule type" value="Genomic_DNA"/>
</dbReference>
<evidence type="ECO:0000313" key="12">
    <source>
        <dbReference type="Proteomes" id="UP000095591"/>
    </source>
</evidence>
<dbReference type="Pfam" id="PF10438">
    <property type="entry name" value="Cyc-maltodext_C"/>
    <property type="match status" value="1"/>
</dbReference>
<dbReference type="CDD" id="cd11340">
    <property type="entry name" value="AmyAc_bac_CMD_like_3"/>
    <property type="match status" value="1"/>
</dbReference>
<dbReference type="SUPFAM" id="SSF51011">
    <property type="entry name" value="Glycosyl hydrolase domain"/>
    <property type="match status" value="1"/>
</dbReference>
<accession>A0A173W0R7</accession>
<keyword evidence="2 4" id="KW-0326">Glycosidase</keyword>
<dbReference type="Pfam" id="PF09087">
    <property type="entry name" value="Cyc-maltodext_N"/>
    <property type="match status" value="1"/>
</dbReference>
<dbReference type="Proteomes" id="UP000095591">
    <property type="component" value="Unassembled WGS sequence"/>
</dbReference>
<reference evidence="9" key="3">
    <citation type="journal article" date="2018" name="BMC Genomics">
        <title>Whole genome sequencing and function prediction of 133 gut anaerobes isolated from chicken caecum in pure cultures.</title>
        <authorList>
            <person name="Medvecky M."/>
            <person name="Cejkova D."/>
            <person name="Polansky O."/>
            <person name="Karasova D."/>
            <person name="Kubasova T."/>
            <person name="Cizek A."/>
            <person name="Rychlik I."/>
        </authorList>
    </citation>
    <scope>NUCLEOTIDE SEQUENCE</scope>
    <source>
        <strain evidence="9">An199</strain>
    </source>
</reference>
<evidence type="ECO:0000313" key="11">
    <source>
        <dbReference type="Proteomes" id="UP000095332"/>
    </source>
</evidence>
<evidence type="ECO:0000313" key="17">
    <source>
        <dbReference type="Proteomes" id="UP000471216"/>
    </source>
</evidence>
<dbReference type="InterPro" id="IPR013783">
    <property type="entry name" value="Ig-like_fold"/>
</dbReference>
<evidence type="ECO:0000256" key="2">
    <source>
        <dbReference type="ARBA" id="ARBA00023295"/>
    </source>
</evidence>
<name>A0A173W0R7_PARDI</name>
<dbReference type="Proteomes" id="UP000095332">
    <property type="component" value="Unassembled WGS sequence"/>
</dbReference>
<dbReference type="PANTHER" id="PTHR10357:SF210">
    <property type="entry name" value="MALTODEXTRIN GLUCOSIDASE"/>
    <property type="match status" value="1"/>
</dbReference>
<gene>
    <name evidence="4" type="primary">nplT</name>
    <name evidence="9" type="ORF">B5F32_13925</name>
    <name evidence="10" type="ORF">DW782_16915</name>
    <name evidence="4" type="ORF">ERS852429_03842</name>
    <name evidence="5" type="ORF">ERS852560_02403</name>
    <name evidence="8" type="ORF">GKD54_10880</name>
    <name evidence="7" type="ORF">GKD58_11210</name>
    <name evidence="6" type="ORF">GKD59_14225</name>
</gene>
<proteinExistence type="predicted"/>
<dbReference type="GO" id="GO:0031216">
    <property type="term" value="F:neopullulanase activity"/>
    <property type="evidence" value="ECO:0007669"/>
    <property type="project" value="UniProtKB-EC"/>
</dbReference>
<evidence type="ECO:0000259" key="3">
    <source>
        <dbReference type="SMART" id="SM00642"/>
    </source>
</evidence>
<dbReference type="Gene3D" id="2.60.40.1180">
    <property type="entry name" value="Golgi alpha-mannosidase II"/>
    <property type="match status" value="1"/>
</dbReference>
<dbReference type="AlphaFoldDB" id="A0A173W0R7"/>
<dbReference type="EMBL" id="WKMX01000009">
    <property type="protein sequence ID" value="MRZ06720.1"/>
    <property type="molecule type" value="Genomic_DNA"/>
</dbReference>
<reference evidence="13" key="2">
    <citation type="submission" date="2017-04" db="EMBL/GenBank/DDBJ databases">
        <title>Function of individual gut microbiota members based on whole genome sequencing of pure cultures obtained from chicken caecum.</title>
        <authorList>
            <person name="Medvecky M."/>
            <person name="Cejkova D."/>
            <person name="Polansky O."/>
            <person name="Karasova D."/>
            <person name="Kubasova T."/>
            <person name="Cizek A."/>
            <person name="Rychlik I."/>
        </authorList>
    </citation>
    <scope>NUCLEOTIDE SEQUENCE [LARGE SCALE GENOMIC DNA]</scope>
    <source>
        <strain evidence="13">An199</strain>
    </source>
</reference>
<evidence type="ECO:0000313" key="7">
    <source>
        <dbReference type="EMBL" id="MRY84815.1"/>
    </source>
</evidence>
<evidence type="ECO:0000313" key="5">
    <source>
        <dbReference type="EMBL" id="CUQ36232.1"/>
    </source>
</evidence>
<dbReference type="InterPro" id="IPR014756">
    <property type="entry name" value="Ig_E-set"/>
</dbReference>
<reference evidence="15 16" key="5">
    <citation type="journal article" date="2019" name="Nat. Med.">
        <title>A library of human gut bacterial isolates paired with longitudinal multiomics data enables mechanistic microbiome research.</title>
        <authorList>
            <person name="Poyet M."/>
            <person name="Groussin M."/>
            <person name="Gibbons S.M."/>
            <person name="Avila-Pacheco J."/>
            <person name="Jiang X."/>
            <person name="Kearney S.M."/>
            <person name="Perrotta A.R."/>
            <person name="Berdy B."/>
            <person name="Zhao S."/>
            <person name="Lieberman T.D."/>
            <person name="Swanson P.K."/>
            <person name="Smith M."/>
            <person name="Roesemann S."/>
            <person name="Alexander J.E."/>
            <person name="Rich S.A."/>
            <person name="Livny J."/>
            <person name="Vlamakis H."/>
            <person name="Clish C."/>
            <person name="Bullock K."/>
            <person name="Deik A."/>
            <person name="Scott J."/>
            <person name="Pierce K.A."/>
            <person name="Xavier R.J."/>
            <person name="Alm E.J."/>
        </authorList>
    </citation>
    <scope>NUCLEOTIDE SEQUENCE [LARGE SCALE GENOMIC DNA]</scope>
    <source>
        <strain evidence="8 17">BIOML-A10</strain>
        <strain evidence="7 15">BIOML-A11</strain>
        <strain evidence="6 16">BIOML-A41</strain>
    </source>
</reference>
<dbReference type="EMBL" id="WKLT01000013">
    <property type="protein sequence ID" value="MRY59040.1"/>
    <property type="molecule type" value="Genomic_DNA"/>
</dbReference>
<dbReference type="SUPFAM" id="SSF51445">
    <property type="entry name" value="(Trans)glycosidases"/>
    <property type="match status" value="1"/>
</dbReference>
<dbReference type="PANTHER" id="PTHR10357">
    <property type="entry name" value="ALPHA-AMYLASE FAMILY MEMBER"/>
    <property type="match status" value="1"/>
</dbReference>
<dbReference type="InterPro" id="IPR006047">
    <property type="entry name" value="GH13_cat_dom"/>
</dbReference>
<protein>
    <submittedName>
        <fullName evidence="6">Alpha-amylase</fullName>
    </submittedName>
    <submittedName>
        <fullName evidence="4">Neopullulanase</fullName>
        <ecNumber evidence="4">3.2.1.135</ecNumber>
    </submittedName>
</protein>
<dbReference type="InterPro" id="IPR017853">
    <property type="entry name" value="GH"/>
</dbReference>
<evidence type="ECO:0000313" key="10">
    <source>
        <dbReference type="EMBL" id="RHD72164.1"/>
    </source>
</evidence>
<evidence type="ECO:0000313" key="6">
    <source>
        <dbReference type="EMBL" id="MRY59040.1"/>
    </source>
</evidence>
<dbReference type="InterPro" id="IPR013780">
    <property type="entry name" value="Glyco_hydro_b"/>
</dbReference>
<dbReference type="Proteomes" id="UP000195950">
    <property type="component" value="Unassembled WGS sequence"/>
</dbReference>
<dbReference type="InterPro" id="IPR015171">
    <property type="entry name" value="Cyc-maltodext_N"/>
</dbReference>
<feature type="domain" description="Glycosyl hydrolase family 13 catalytic" evidence="3">
    <location>
        <begin position="128"/>
        <end position="524"/>
    </location>
</feature>
<dbReference type="Proteomes" id="UP000284660">
    <property type="component" value="Unassembled WGS sequence"/>
</dbReference>
<dbReference type="Proteomes" id="UP000471216">
    <property type="component" value="Unassembled WGS sequence"/>
</dbReference>
<dbReference type="EMBL" id="NFJX01000013">
    <property type="protein sequence ID" value="OUP17100.1"/>
    <property type="molecule type" value="Genomic_DNA"/>
</dbReference>